<name>A0A0F9MZY7_9ZZZZ</name>
<accession>A0A0F9MZY7</accession>
<proteinExistence type="predicted"/>
<organism evidence="1">
    <name type="scientific">marine sediment metagenome</name>
    <dbReference type="NCBI Taxonomy" id="412755"/>
    <lineage>
        <taxon>unclassified sequences</taxon>
        <taxon>metagenomes</taxon>
        <taxon>ecological metagenomes</taxon>
    </lineage>
</organism>
<comment type="caution">
    <text evidence="1">The sequence shown here is derived from an EMBL/GenBank/DDBJ whole genome shotgun (WGS) entry which is preliminary data.</text>
</comment>
<reference evidence="1" key="1">
    <citation type="journal article" date="2015" name="Nature">
        <title>Complex archaea that bridge the gap between prokaryotes and eukaryotes.</title>
        <authorList>
            <person name="Spang A."/>
            <person name="Saw J.H."/>
            <person name="Jorgensen S.L."/>
            <person name="Zaremba-Niedzwiedzka K."/>
            <person name="Martijn J."/>
            <person name="Lind A.E."/>
            <person name="van Eijk R."/>
            <person name="Schleper C."/>
            <person name="Guy L."/>
            <person name="Ettema T.J."/>
        </authorList>
    </citation>
    <scope>NUCLEOTIDE SEQUENCE</scope>
</reference>
<dbReference type="EMBL" id="LAZR01004851">
    <property type="protein sequence ID" value="KKN05037.1"/>
    <property type="molecule type" value="Genomic_DNA"/>
</dbReference>
<gene>
    <name evidence="1" type="ORF">LCGC14_1091470</name>
</gene>
<sequence length="85" mass="9410">MRSSCLNCARKHLACATILMTESVLGYPDHKWLAIGHMAQAEAELVKDYLHLALMVREARKVYELDGDAGIMGLIRILGEAAAKR</sequence>
<dbReference type="AlphaFoldDB" id="A0A0F9MZY7"/>
<protein>
    <submittedName>
        <fullName evidence="1">Uncharacterized protein</fullName>
    </submittedName>
</protein>
<evidence type="ECO:0000313" key="1">
    <source>
        <dbReference type="EMBL" id="KKN05037.1"/>
    </source>
</evidence>